<dbReference type="Pfam" id="PF01106">
    <property type="entry name" value="NifU"/>
    <property type="match status" value="1"/>
</dbReference>
<dbReference type="EMBL" id="FNOJ01000003">
    <property type="protein sequence ID" value="SDW21877.1"/>
    <property type="molecule type" value="Genomic_DNA"/>
</dbReference>
<dbReference type="Proteomes" id="UP001157137">
    <property type="component" value="Unassembled WGS sequence"/>
</dbReference>
<dbReference type="RefSeq" id="WP_052012347.1">
    <property type="nucleotide sequence ID" value="NZ_BSRA01000005.1"/>
</dbReference>
<accession>A0A1H2RRC6</accession>
<dbReference type="GO" id="GO:0005506">
    <property type="term" value="F:iron ion binding"/>
    <property type="evidence" value="ECO:0007669"/>
    <property type="project" value="InterPro"/>
</dbReference>
<evidence type="ECO:0000313" key="6">
    <source>
        <dbReference type="Proteomes" id="UP000182589"/>
    </source>
</evidence>
<dbReference type="PANTHER" id="PTHR11178:SF1">
    <property type="entry name" value="NFU1 IRON-SULFUR CLUSTER SCAFFOLD HOMOLOG, MITOCHONDRIAL"/>
    <property type="match status" value="1"/>
</dbReference>
<organism evidence="5 6">
    <name type="scientific">Alicyclobacillus hesperidum</name>
    <dbReference type="NCBI Taxonomy" id="89784"/>
    <lineage>
        <taxon>Bacteria</taxon>
        <taxon>Bacillati</taxon>
        <taxon>Bacillota</taxon>
        <taxon>Bacilli</taxon>
        <taxon>Bacillales</taxon>
        <taxon>Alicyclobacillaceae</taxon>
        <taxon>Alicyclobacillus</taxon>
    </lineage>
</organism>
<proteinExistence type="inferred from homology"/>
<comment type="similarity">
    <text evidence="1">Belongs to the NifU family.</text>
</comment>
<dbReference type="PANTHER" id="PTHR11178">
    <property type="entry name" value="IRON-SULFUR CLUSTER SCAFFOLD PROTEIN NFU-RELATED"/>
    <property type="match status" value="1"/>
</dbReference>
<evidence type="ECO:0000259" key="3">
    <source>
        <dbReference type="Pfam" id="PF01106"/>
    </source>
</evidence>
<evidence type="ECO:0000313" key="5">
    <source>
        <dbReference type="EMBL" id="SDW21877.1"/>
    </source>
</evidence>
<dbReference type="EMBL" id="BSRA01000005">
    <property type="protein sequence ID" value="GLV13499.1"/>
    <property type="molecule type" value="Genomic_DNA"/>
</dbReference>
<dbReference type="InterPro" id="IPR034904">
    <property type="entry name" value="FSCA_dom_sf"/>
</dbReference>
<name>A0A1H2RRC6_9BACL</name>
<protein>
    <submittedName>
        <fullName evidence="5">Fe-S cluster biogenesis protein NfuA, 4Fe-4S-binding domain</fullName>
    </submittedName>
    <submittedName>
        <fullName evidence="4">Nitrogen-fixing protein NifU</fullName>
    </submittedName>
</protein>
<reference evidence="4" key="3">
    <citation type="submission" date="2023-02" db="EMBL/GenBank/DDBJ databases">
        <title>Proposal of a novel subspecies: Alicyclobacillus hesperidum subspecies aegle.</title>
        <authorList>
            <person name="Goto K."/>
            <person name="Fujii T."/>
            <person name="Yasui K."/>
            <person name="Mochida K."/>
            <person name="Kato-Tanaka Y."/>
            <person name="Morohoshi S."/>
            <person name="An S.Y."/>
            <person name="Kasai H."/>
            <person name="Yokota A."/>
        </authorList>
    </citation>
    <scope>NUCLEOTIDE SEQUENCE</scope>
    <source>
        <strain evidence="4">DSM 12766</strain>
    </source>
</reference>
<reference evidence="5" key="2">
    <citation type="submission" date="2016-10" db="EMBL/GenBank/DDBJ databases">
        <authorList>
            <person name="de Groot N.N."/>
        </authorList>
    </citation>
    <scope>NUCLEOTIDE SEQUENCE [LARGE SCALE GENOMIC DNA]</scope>
    <source>
        <strain evidence="5">DSM 12489</strain>
    </source>
</reference>
<evidence type="ECO:0000256" key="2">
    <source>
        <dbReference type="ARBA" id="ARBA00049958"/>
    </source>
</evidence>
<evidence type="ECO:0000313" key="4">
    <source>
        <dbReference type="EMBL" id="GLV13499.1"/>
    </source>
</evidence>
<dbReference type="SUPFAM" id="SSF117916">
    <property type="entry name" value="Fe-S cluster assembly (FSCA) domain-like"/>
    <property type="match status" value="1"/>
</dbReference>
<evidence type="ECO:0000256" key="1">
    <source>
        <dbReference type="ARBA" id="ARBA00006420"/>
    </source>
</evidence>
<dbReference type="Proteomes" id="UP000182589">
    <property type="component" value="Unassembled WGS sequence"/>
</dbReference>
<dbReference type="STRING" id="89784.SAMN04489725_103108"/>
<dbReference type="AlphaFoldDB" id="A0A1H2RRC6"/>
<dbReference type="GO" id="GO:0016226">
    <property type="term" value="P:iron-sulfur cluster assembly"/>
    <property type="evidence" value="ECO:0007669"/>
    <property type="project" value="InterPro"/>
</dbReference>
<reference evidence="6" key="1">
    <citation type="submission" date="2016-10" db="EMBL/GenBank/DDBJ databases">
        <authorList>
            <person name="Varghese N."/>
        </authorList>
    </citation>
    <scope>NUCLEOTIDE SEQUENCE [LARGE SCALE GENOMIC DNA]</scope>
    <source>
        <strain evidence="6">DSM 12489</strain>
    </source>
</reference>
<sequence>MSEHEATSTEARVREALDSIRDAIQMDGGDVEFVSYDELSKTVFVSLQGACVGCPASVMTLKMGIERAIKKVAPDVEYVEAV</sequence>
<feature type="domain" description="NIF system FeS cluster assembly NifU C-terminal" evidence="3">
    <location>
        <begin position="13"/>
        <end position="80"/>
    </location>
</feature>
<keyword evidence="6" id="KW-1185">Reference proteome</keyword>
<dbReference type="GO" id="GO:0051536">
    <property type="term" value="F:iron-sulfur cluster binding"/>
    <property type="evidence" value="ECO:0007669"/>
    <property type="project" value="InterPro"/>
</dbReference>
<dbReference type="Gene3D" id="3.30.300.130">
    <property type="entry name" value="Fe-S cluster assembly (FSCA)"/>
    <property type="match status" value="1"/>
</dbReference>
<gene>
    <name evidence="4" type="ORF">Heshes_11830</name>
    <name evidence="5" type="ORF">SAMN04489725_103108</name>
</gene>
<dbReference type="InterPro" id="IPR001075">
    <property type="entry name" value="NIF_FeS_clus_asmbl_NifU_C"/>
</dbReference>
<comment type="function">
    <text evidence="2">May be involved in the formation or repair of [Fe-S] clusters present in iron-sulfur proteins.</text>
</comment>